<dbReference type="Pfam" id="PF00990">
    <property type="entry name" value="GGDEF"/>
    <property type="match status" value="1"/>
</dbReference>
<feature type="transmembrane region" description="Helical" evidence="3">
    <location>
        <begin position="154"/>
        <end position="177"/>
    </location>
</feature>
<feature type="transmembrane region" description="Helical" evidence="3">
    <location>
        <begin position="123"/>
        <end position="142"/>
    </location>
</feature>
<feature type="transmembrane region" description="Helical" evidence="3">
    <location>
        <begin position="95"/>
        <end position="111"/>
    </location>
</feature>
<keyword evidence="3" id="KW-0812">Transmembrane</keyword>
<feature type="transmembrane region" description="Helical" evidence="3">
    <location>
        <begin position="6"/>
        <end position="25"/>
    </location>
</feature>
<evidence type="ECO:0000256" key="3">
    <source>
        <dbReference type="SAM" id="Phobius"/>
    </source>
</evidence>
<keyword evidence="3" id="KW-1133">Transmembrane helix</keyword>
<reference evidence="5 6" key="1">
    <citation type="submission" date="2019-04" db="EMBL/GenBank/DDBJ databases">
        <title>Genome sequence of strain 7209-2.</title>
        <authorList>
            <person name="Gao J."/>
            <person name="Sun J."/>
        </authorList>
    </citation>
    <scope>NUCLEOTIDE SEQUENCE [LARGE SCALE GENOMIC DNA]</scope>
    <source>
        <strain evidence="5 6">7209-2</strain>
    </source>
</reference>
<dbReference type="PANTHER" id="PTHR45138:SF9">
    <property type="entry name" value="DIGUANYLATE CYCLASE DGCM-RELATED"/>
    <property type="match status" value="1"/>
</dbReference>
<dbReference type="SMART" id="SM00267">
    <property type="entry name" value="GGDEF"/>
    <property type="match status" value="1"/>
</dbReference>
<evidence type="ECO:0000256" key="1">
    <source>
        <dbReference type="ARBA" id="ARBA00012528"/>
    </source>
</evidence>
<dbReference type="InterPro" id="IPR043128">
    <property type="entry name" value="Rev_trsase/Diguanyl_cyclase"/>
</dbReference>
<evidence type="ECO:0000259" key="4">
    <source>
        <dbReference type="PROSITE" id="PS50887"/>
    </source>
</evidence>
<evidence type="ECO:0000313" key="5">
    <source>
        <dbReference type="EMBL" id="THV14940.1"/>
    </source>
</evidence>
<organism evidence="5 6">
    <name type="scientific">Rhizobium rhizophilum</name>
    <dbReference type="NCBI Taxonomy" id="1850373"/>
    <lineage>
        <taxon>Bacteria</taxon>
        <taxon>Pseudomonadati</taxon>
        <taxon>Pseudomonadota</taxon>
        <taxon>Alphaproteobacteria</taxon>
        <taxon>Hyphomicrobiales</taxon>
        <taxon>Rhizobiaceae</taxon>
        <taxon>Rhizobium/Agrobacterium group</taxon>
        <taxon>Rhizobium</taxon>
    </lineage>
</organism>
<keyword evidence="3" id="KW-0472">Membrane</keyword>
<gene>
    <name evidence="5" type="ORF">E9677_06130</name>
</gene>
<feature type="transmembrane region" description="Helical" evidence="3">
    <location>
        <begin position="63"/>
        <end position="83"/>
    </location>
</feature>
<keyword evidence="6" id="KW-1185">Reference proteome</keyword>
<dbReference type="PROSITE" id="PS50887">
    <property type="entry name" value="GGDEF"/>
    <property type="match status" value="1"/>
</dbReference>
<evidence type="ECO:0000313" key="6">
    <source>
        <dbReference type="Proteomes" id="UP000309667"/>
    </source>
</evidence>
<dbReference type="SUPFAM" id="SSF55073">
    <property type="entry name" value="Nucleotide cyclase"/>
    <property type="match status" value="1"/>
</dbReference>
<proteinExistence type="predicted"/>
<feature type="transmembrane region" description="Helical" evidence="3">
    <location>
        <begin position="189"/>
        <end position="212"/>
    </location>
</feature>
<comment type="catalytic activity">
    <reaction evidence="2">
        <text>2 GTP = 3',3'-c-di-GMP + 2 diphosphate</text>
        <dbReference type="Rhea" id="RHEA:24898"/>
        <dbReference type="ChEBI" id="CHEBI:33019"/>
        <dbReference type="ChEBI" id="CHEBI:37565"/>
        <dbReference type="ChEBI" id="CHEBI:58805"/>
        <dbReference type="EC" id="2.7.7.65"/>
    </reaction>
</comment>
<dbReference type="NCBIfam" id="TIGR00254">
    <property type="entry name" value="GGDEF"/>
    <property type="match status" value="1"/>
</dbReference>
<dbReference type="Gene3D" id="3.30.70.270">
    <property type="match status" value="1"/>
</dbReference>
<dbReference type="CDD" id="cd01949">
    <property type="entry name" value="GGDEF"/>
    <property type="match status" value="1"/>
</dbReference>
<feature type="domain" description="GGDEF" evidence="4">
    <location>
        <begin position="250"/>
        <end position="380"/>
    </location>
</feature>
<name>A0ABY2QV34_9HYPH</name>
<dbReference type="Proteomes" id="UP000309667">
    <property type="component" value="Unassembled WGS sequence"/>
</dbReference>
<evidence type="ECO:0000256" key="2">
    <source>
        <dbReference type="ARBA" id="ARBA00034247"/>
    </source>
</evidence>
<protein>
    <recommendedName>
        <fullName evidence="1">diguanylate cyclase</fullName>
        <ecNumber evidence="1">2.7.7.65</ecNumber>
    </recommendedName>
</protein>
<dbReference type="InterPro" id="IPR029787">
    <property type="entry name" value="Nucleotide_cyclase"/>
</dbReference>
<dbReference type="EMBL" id="STGT01000002">
    <property type="protein sequence ID" value="THV14940.1"/>
    <property type="molecule type" value="Genomic_DNA"/>
</dbReference>
<dbReference type="PANTHER" id="PTHR45138">
    <property type="entry name" value="REGULATORY COMPONENTS OF SENSORY TRANSDUCTION SYSTEM"/>
    <property type="match status" value="1"/>
</dbReference>
<dbReference type="InterPro" id="IPR000160">
    <property type="entry name" value="GGDEF_dom"/>
</dbReference>
<dbReference type="InterPro" id="IPR050469">
    <property type="entry name" value="Diguanylate_Cyclase"/>
</dbReference>
<feature type="transmembrane region" description="Helical" evidence="3">
    <location>
        <begin position="37"/>
        <end position="57"/>
    </location>
</feature>
<comment type="caution">
    <text evidence="5">The sequence shown here is derived from an EMBL/GenBank/DDBJ whole genome shotgun (WGS) entry which is preliminary data.</text>
</comment>
<accession>A0ABY2QV34</accession>
<dbReference type="EC" id="2.7.7.65" evidence="1"/>
<dbReference type="RefSeq" id="WP_136557235.1">
    <property type="nucleotide sequence ID" value="NZ_STGT01000002.1"/>
</dbReference>
<sequence length="386" mass="41580">MNGATFFLVVNFVVAMSFGAVFVVVARRSQSRKGAMWLGAGFGIASTSAVCELLLAYLGPPKIWALGAFATVLCGMVMLTIGIGEMYRRRVDTRITAIFVSAALFLAYVIYDLPRGTPLQAFLYQSPFAIVVLAGALIVILARERTAIDRFLGLLLLTTGIHFFAKAGLAVVFGSGAKASDYIHTNYALISQSMTAVLMVAVGLTLLAKLVLEIIAVQRTESEIDILSGLSNRRGFDRRVQALFRHDPTGPHAIILCDLDHFKQINDTFGHHVGDTVIQAFGARLRLNAPPNSAVGRLGGEEFALFLSRTEVDAAVQLAQRLRLETMSLLNLPPSINVTASFGVASVSSEFGLTEAYRQADQALYKAKNSGRNRVKLATTGFGNGS</sequence>